<dbReference type="GO" id="GO:0003676">
    <property type="term" value="F:nucleic acid binding"/>
    <property type="evidence" value="ECO:0007669"/>
    <property type="project" value="InterPro"/>
</dbReference>
<evidence type="ECO:0000256" key="3">
    <source>
        <dbReference type="ARBA" id="ARBA00022946"/>
    </source>
</evidence>
<dbReference type="Proteomes" id="UP000636709">
    <property type="component" value="Unassembled WGS sequence"/>
</dbReference>
<comment type="similarity">
    <text evidence="1">Belongs to the mTERF family.</text>
</comment>
<reference evidence="4" key="1">
    <citation type="submission" date="2020-07" db="EMBL/GenBank/DDBJ databases">
        <title>Genome sequence and genetic diversity analysis of an under-domesticated orphan crop, white fonio (Digitaria exilis).</title>
        <authorList>
            <person name="Bennetzen J.L."/>
            <person name="Chen S."/>
            <person name="Ma X."/>
            <person name="Wang X."/>
            <person name="Yssel A.E.J."/>
            <person name="Chaluvadi S.R."/>
            <person name="Johnson M."/>
            <person name="Gangashetty P."/>
            <person name="Hamidou F."/>
            <person name="Sanogo M.D."/>
            <person name="Zwaenepoel A."/>
            <person name="Wallace J."/>
            <person name="Van De Peer Y."/>
            <person name="Van Deynze A."/>
        </authorList>
    </citation>
    <scope>NUCLEOTIDE SEQUENCE</scope>
    <source>
        <tissue evidence="4">Leaves</tissue>
    </source>
</reference>
<evidence type="ECO:0000313" key="5">
    <source>
        <dbReference type="Proteomes" id="UP000636709"/>
    </source>
</evidence>
<dbReference type="EMBL" id="JACEFO010000375">
    <property type="protein sequence ID" value="KAF8772616.1"/>
    <property type="molecule type" value="Genomic_DNA"/>
</dbReference>
<accession>A0A835FQU1</accession>
<dbReference type="GO" id="GO:0006353">
    <property type="term" value="P:DNA-templated transcription termination"/>
    <property type="evidence" value="ECO:0007669"/>
    <property type="project" value="UniProtKB-KW"/>
</dbReference>
<keyword evidence="2" id="KW-0806">Transcription termination</keyword>
<keyword evidence="5" id="KW-1185">Reference proteome</keyword>
<keyword evidence="2" id="KW-0804">Transcription</keyword>
<dbReference type="Gene3D" id="1.25.70.10">
    <property type="entry name" value="Transcription termination factor 3, mitochondrial"/>
    <property type="match status" value="1"/>
</dbReference>
<dbReference type="SMART" id="SM00733">
    <property type="entry name" value="Mterf"/>
    <property type="match status" value="4"/>
</dbReference>
<dbReference type="InterPro" id="IPR038538">
    <property type="entry name" value="MTERF_sf"/>
</dbReference>
<name>A0A835FQU1_9POAL</name>
<evidence type="ECO:0000313" key="4">
    <source>
        <dbReference type="EMBL" id="KAF8772616.1"/>
    </source>
</evidence>
<dbReference type="AlphaFoldDB" id="A0A835FQU1"/>
<keyword evidence="3" id="KW-0809">Transit peptide</keyword>
<keyword evidence="2" id="KW-0805">Transcription regulation</keyword>
<protein>
    <submittedName>
        <fullName evidence="4">Uncharacterized protein</fullName>
    </submittedName>
</protein>
<gene>
    <name evidence="4" type="ORF">HU200_005578</name>
</gene>
<dbReference type="Pfam" id="PF02536">
    <property type="entry name" value="mTERF"/>
    <property type="match status" value="1"/>
</dbReference>
<dbReference type="FunFam" id="1.25.70.10:FF:000001">
    <property type="entry name" value="Mitochondrial transcription termination factor-like"/>
    <property type="match status" value="1"/>
</dbReference>
<dbReference type="InterPro" id="IPR003690">
    <property type="entry name" value="MTERF"/>
</dbReference>
<evidence type="ECO:0000256" key="2">
    <source>
        <dbReference type="ARBA" id="ARBA00022472"/>
    </source>
</evidence>
<proteinExistence type="inferred from homology"/>
<dbReference type="PANTHER" id="PTHR13068:SF102">
    <property type="entry name" value="OS11G0246100 PROTEIN"/>
    <property type="match status" value="1"/>
</dbReference>
<evidence type="ECO:0000256" key="1">
    <source>
        <dbReference type="ARBA" id="ARBA00007692"/>
    </source>
</evidence>
<sequence>MLLLRRHLFPVLRAGSSFPSASYHRACLLSNSTSASAAPFSLEDYLIAACGLAPAQARKTAKKAFDESSCSRGRLHSTSNPDAVLALLYGVGLSRADIAAVVVADPLLLRSSPKKIGPRLVALRDCHGLSTPQIARFLLVGSRILRSCDIGQRLEFFMPLFSSFEQVLMFMKNNSRSITSDLEKSKSNIALLRQCGLSVRVIAKLCLHHLWILNFEAGRLKEVLLHAEELGVLRSSPIFSQAVYVAASNTKETVAARLEFLKTTLGVCKSEVSTAVSKMPTILVMTEECLLPKIQFLIKDVGLEPQYIVDRPILLTFSLEKRLVPRHRVMKVLQAKGLMSINMSFYTFLKFGEQDFKLRFIDRHKDSVPGLRMLMP</sequence>
<comment type="caution">
    <text evidence="4">The sequence shown here is derived from an EMBL/GenBank/DDBJ whole genome shotgun (WGS) entry which is preliminary data.</text>
</comment>
<organism evidence="4 5">
    <name type="scientific">Digitaria exilis</name>
    <dbReference type="NCBI Taxonomy" id="1010633"/>
    <lineage>
        <taxon>Eukaryota</taxon>
        <taxon>Viridiplantae</taxon>
        <taxon>Streptophyta</taxon>
        <taxon>Embryophyta</taxon>
        <taxon>Tracheophyta</taxon>
        <taxon>Spermatophyta</taxon>
        <taxon>Magnoliopsida</taxon>
        <taxon>Liliopsida</taxon>
        <taxon>Poales</taxon>
        <taxon>Poaceae</taxon>
        <taxon>PACMAD clade</taxon>
        <taxon>Panicoideae</taxon>
        <taxon>Panicodae</taxon>
        <taxon>Paniceae</taxon>
        <taxon>Anthephorinae</taxon>
        <taxon>Digitaria</taxon>
    </lineage>
</organism>
<dbReference type="OrthoDB" id="784462at2759"/>
<dbReference type="PANTHER" id="PTHR13068">
    <property type="entry name" value="CGI-12 PROTEIN-RELATED"/>
    <property type="match status" value="1"/>
</dbReference>